<organism evidence="1 2">
    <name type="scientific">Vararia minispora EC-137</name>
    <dbReference type="NCBI Taxonomy" id="1314806"/>
    <lineage>
        <taxon>Eukaryota</taxon>
        <taxon>Fungi</taxon>
        <taxon>Dikarya</taxon>
        <taxon>Basidiomycota</taxon>
        <taxon>Agaricomycotina</taxon>
        <taxon>Agaricomycetes</taxon>
        <taxon>Russulales</taxon>
        <taxon>Lachnocladiaceae</taxon>
        <taxon>Vararia</taxon>
    </lineage>
</organism>
<dbReference type="Proteomes" id="UP000814128">
    <property type="component" value="Unassembled WGS sequence"/>
</dbReference>
<reference evidence="1" key="2">
    <citation type="journal article" date="2022" name="New Phytol.">
        <title>Evolutionary transition to the ectomycorrhizal habit in the genomes of a hyperdiverse lineage of mushroom-forming fungi.</title>
        <authorList>
            <person name="Looney B."/>
            <person name="Miyauchi S."/>
            <person name="Morin E."/>
            <person name="Drula E."/>
            <person name="Courty P.E."/>
            <person name="Kohler A."/>
            <person name="Kuo A."/>
            <person name="LaButti K."/>
            <person name="Pangilinan J."/>
            <person name="Lipzen A."/>
            <person name="Riley R."/>
            <person name="Andreopoulos W."/>
            <person name="He G."/>
            <person name="Johnson J."/>
            <person name="Nolan M."/>
            <person name="Tritt A."/>
            <person name="Barry K.W."/>
            <person name="Grigoriev I.V."/>
            <person name="Nagy L.G."/>
            <person name="Hibbett D."/>
            <person name="Henrissat B."/>
            <person name="Matheny P.B."/>
            <person name="Labbe J."/>
            <person name="Martin F.M."/>
        </authorList>
    </citation>
    <scope>NUCLEOTIDE SEQUENCE</scope>
    <source>
        <strain evidence="1">EC-137</strain>
    </source>
</reference>
<dbReference type="EMBL" id="MU273698">
    <property type="protein sequence ID" value="KAI0029100.1"/>
    <property type="molecule type" value="Genomic_DNA"/>
</dbReference>
<evidence type="ECO:0000313" key="1">
    <source>
        <dbReference type="EMBL" id="KAI0029100.1"/>
    </source>
</evidence>
<name>A0ACB8QBQ5_9AGAM</name>
<gene>
    <name evidence="1" type="ORF">K488DRAFT_89057</name>
</gene>
<sequence>MAQTTPNAAVTSPFILYAKADVSALGSSNSAAPVYIFAGSKASCTHPQSPPAASLRPSLTSSEMAPALIPTASPISPPSSSNGAFTATFCLRHSTVRSIFCSGPPPPGLQIQLFDRSEARAELKAASMEAYNVCPGCALEAARVPKP</sequence>
<protein>
    <submittedName>
        <fullName evidence="1">Uncharacterized protein</fullName>
    </submittedName>
</protein>
<proteinExistence type="predicted"/>
<keyword evidence="2" id="KW-1185">Reference proteome</keyword>
<accession>A0ACB8QBQ5</accession>
<comment type="caution">
    <text evidence="1">The sequence shown here is derived from an EMBL/GenBank/DDBJ whole genome shotgun (WGS) entry which is preliminary data.</text>
</comment>
<reference evidence="1" key="1">
    <citation type="submission" date="2021-02" db="EMBL/GenBank/DDBJ databases">
        <authorList>
            <consortium name="DOE Joint Genome Institute"/>
            <person name="Ahrendt S."/>
            <person name="Looney B.P."/>
            <person name="Miyauchi S."/>
            <person name="Morin E."/>
            <person name="Drula E."/>
            <person name="Courty P.E."/>
            <person name="Chicoki N."/>
            <person name="Fauchery L."/>
            <person name="Kohler A."/>
            <person name="Kuo A."/>
            <person name="Labutti K."/>
            <person name="Pangilinan J."/>
            <person name="Lipzen A."/>
            <person name="Riley R."/>
            <person name="Andreopoulos W."/>
            <person name="He G."/>
            <person name="Johnson J."/>
            <person name="Barry K.W."/>
            <person name="Grigoriev I.V."/>
            <person name="Nagy L."/>
            <person name="Hibbett D."/>
            <person name="Henrissat B."/>
            <person name="Matheny P.B."/>
            <person name="Labbe J."/>
            <person name="Martin F."/>
        </authorList>
    </citation>
    <scope>NUCLEOTIDE SEQUENCE</scope>
    <source>
        <strain evidence="1">EC-137</strain>
    </source>
</reference>
<evidence type="ECO:0000313" key="2">
    <source>
        <dbReference type="Proteomes" id="UP000814128"/>
    </source>
</evidence>